<gene>
    <name evidence="4" type="ORF">KNGNHFEO_00030</name>
</gene>
<evidence type="ECO:0000313" key="4">
    <source>
        <dbReference type="EMBL" id="QNO49033.1"/>
    </source>
</evidence>
<proteinExistence type="predicted"/>
<organism evidence="4">
    <name type="scientific">Candidatus Methanogaster sp. ANME-2c ERB4</name>
    <dbReference type="NCBI Taxonomy" id="2759911"/>
    <lineage>
        <taxon>Archaea</taxon>
        <taxon>Methanobacteriati</taxon>
        <taxon>Methanobacteriota</taxon>
        <taxon>Stenosarchaea group</taxon>
        <taxon>Methanomicrobia</taxon>
        <taxon>Methanosarcinales</taxon>
        <taxon>ANME-2 cluster</taxon>
        <taxon>Candidatus Methanogasteraceae</taxon>
        <taxon>Candidatus Methanogaster</taxon>
    </lineage>
</organism>
<protein>
    <recommendedName>
        <fullName evidence="3">KaiC-like domain-containing protein</fullName>
    </recommendedName>
</protein>
<name>A0A7G9YLZ9_9EURY</name>
<accession>A0A7G9YLZ9</accession>
<reference evidence="4" key="1">
    <citation type="submission" date="2020-06" db="EMBL/GenBank/DDBJ databases">
        <title>Unique genomic features of the anaerobic methanotrophic archaea.</title>
        <authorList>
            <person name="Chadwick G.L."/>
            <person name="Skennerton C.T."/>
            <person name="Laso-Perez R."/>
            <person name="Leu A.O."/>
            <person name="Speth D.R."/>
            <person name="Yu H."/>
            <person name="Morgan-Lang C."/>
            <person name="Hatzenpichler R."/>
            <person name="Goudeau D."/>
            <person name="Malmstrom R."/>
            <person name="Brazelton W.J."/>
            <person name="Woyke T."/>
            <person name="Hallam S.J."/>
            <person name="Tyson G.W."/>
            <person name="Wegener G."/>
            <person name="Boetius A."/>
            <person name="Orphan V."/>
        </authorList>
    </citation>
    <scope>NUCLEOTIDE SEQUENCE</scope>
</reference>
<evidence type="ECO:0000256" key="2">
    <source>
        <dbReference type="ARBA" id="ARBA00022840"/>
    </source>
</evidence>
<dbReference type="SUPFAM" id="SSF52540">
    <property type="entry name" value="P-loop containing nucleoside triphosphate hydrolases"/>
    <property type="match status" value="1"/>
</dbReference>
<dbReference type="InterPro" id="IPR014774">
    <property type="entry name" value="KaiC-like_dom"/>
</dbReference>
<keyword evidence="1" id="KW-0547">Nucleotide-binding</keyword>
<keyword evidence="2" id="KW-0067">ATP-binding</keyword>
<feature type="domain" description="KaiC-like" evidence="3">
    <location>
        <begin position="7"/>
        <end position="204"/>
    </location>
</feature>
<evidence type="ECO:0000256" key="1">
    <source>
        <dbReference type="ARBA" id="ARBA00022741"/>
    </source>
</evidence>
<sequence length="228" mass="25115">MIPKIVSGIAGLDELTGGLPENTMTLVYGPPKTGKSIFCYQFLRQAVADGDLCSYLMTDYTQSQLEQQMMAFDWFISDYILDKKLYVIDTASGSVGVMQKETKNMVVSSPQNPTDIASKVIKQLQDIYQQTRAFRSILDSSTTLFAFNSPILVIRVLKSYIMRIKMAGGTGIITYTEGTADTEIETMLKASVDNIIHLDSETITVEAMAGLRQESAGYRITDDGIVVG</sequence>
<dbReference type="Gene3D" id="3.40.50.300">
    <property type="entry name" value="P-loop containing nucleotide triphosphate hydrolases"/>
    <property type="match status" value="1"/>
</dbReference>
<dbReference type="PANTHER" id="PTHR43637">
    <property type="entry name" value="UPF0273 PROTEIN TM_0370"/>
    <property type="match status" value="1"/>
</dbReference>
<dbReference type="EMBL" id="MT631369">
    <property type="protein sequence ID" value="QNO49033.1"/>
    <property type="molecule type" value="Genomic_DNA"/>
</dbReference>
<dbReference type="AlphaFoldDB" id="A0A7G9YLZ9"/>
<dbReference type="PANTHER" id="PTHR43637:SF3">
    <property type="entry name" value="FLAGELLA-RELATED PROTEIN H-RELATED"/>
    <property type="match status" value="1"/>
</dbReference>
<dbReference type="Pfam" id="PF06745">
    <property type="entry name" value="ATPase"/>
    <property type="match status" value="1"/>
</dbReference>
<evidence type="ECO:0000259" key="3">
    <source>
        <dbReference type="Pfam" id="PF06745"/>
    </source>
</evidence>
<dbReference type="GO" id="GO:0005524">
    <property type="term" value="F:ATP binding"/>
    <property type="evidence" value="ECO:0007669"/>
    <property type="project" value="UniProtKB-KW"/>
</dbReference>
<dbReference type="InterPro" id="IPR027417">
    <property type="entry name" value="P-loop_NTPase"/>
</dbReference>